<protein>
    <recommendedName>
        <fullName evidence="1">Heterokaryon incompatibility domain-containing protein</fullName>
    </recommendedName>
</protein>
<dbReference type="InterPro" id="IPR010730">
    <property type="entry name" value="HET"/>
</dbReference>
<feature type="domain" description="Heterokaryon incompatibility" evidence="1">
    <location>
        <begin position="130"/>
        <end position="235"/>
    </location>
</feature>
<comment type="caution">
    <text evidence="2">The sequence shown here is derived from an EMBL/GenBank/DDBJ whole genome shotgun (WGS) entry which is preliminary data.</text>
</comment>
<dbReference type="PANTHER" id="PTHR24148:SF73">
    <property type="entry name" value="HET DOMAIN PROTEIN (AFU_ORTHOLOGUE AFUA_8G01020)"/>
    <property type="match status" value="1"/>
</dbReference>
<proteinExistence type="predicted"/>
<evidence type="ECO:0000259" key="1">
    <source>
        <dbReference type="Pfam" id="PF06985"/>
    </source>
</evidence>
<dbReference type="Proteomes" id="UP001595075">
    <property type="component" value="Unassembled WGS sequence"/>
</dbReference>
<dbReference type="EMBL" id="JAZHXI010000012">
    <property type="protein sequence ID" value="KAL2065722.1"/>
    <property type="molecule type" value="Genomic_DNA"/>
</dbReference>
<dbReference type="InterPro" id="IPR052895">
    <property type="entry name" value="HetReg/Transcr_Mod"/>
</dbReference>
<keyword evidence="3" id="KW-1185">Reference proteome</keyword>
<reference evidence="2 3" key="1">
    <citation type="journal article" date="2024" name="Commun. Biol.">
        <title>Comparative genomic analysis of thermophilic fungi reveals convergent evolutionary adaptations and gene losses.</title>
        <authorList>
            <person name="Steindorff A.S."/>
            <person name="Aguilar-Pontes M.V."/>
            <person name="Robinson A.J."/>
            <person name="Andreopoulos B."/>
            <person name="LaButti K."/>
            <person name="Kuo A."/>
            <person name="Mondo S."/>
            <person name="Riley R."/>
            <person name="Otillar R."/>
            <person name="Haridas S."/>
            <person name="Lipzen A."/>
            <person name="Grimwood J."/>
            <person name="Schmutz J."/>
            <person name="Clum A."/>
            <person name="Reid I.D."/>
            <person name="Moisan M.C."/>
            <person name="Butler G."/>
            <person name="Nguyen T.T.M."/>
            <person name="Dewar K."/>
            <person name="Conant G."/>
            <person name="Drula E."/>
            <person name="Henrissat B."/>
            <person name="Hansel C."/>
            <person name="Singer S."/>
            <person name="Hutchinson M.I."/>
            <person name="de Vries R.P."/>
            <person name="Natvig D.O."/>
            <person name="Powell A.J."/>
            <person name="Tsang A."/>
            <person name="Grigoriev I.V."/>
        </authorList>
    </citation>
    <scope>NUCLEOTIDE SEQUENCE [LARGE SCALE GENOMIC DNA]</scope>
    <source>
        <strain evidence="2 3">CBS 494.80</strain>
    </source>
</reference>
<name>A0ABR4C712_9HELO</name>
<sequence>MDPYQYTPLEDGQIRLLQILPGSETEPVFGQLFTVSLEDLPIYTALSYAWGTGAPDETIILDGKALPVSVNLHDALRELRARPVWTEPLEESDRMRSFFRHFRDIQKRYVSTNWLPSFSKVMPRLPRIHYDMPLIWIDAVCISQKDLLERGEQVNLMRQIYKRADSLTVWLGLEADDSSRAISMLKKIHLETVQLGYSQATLLSKVQIPEVEEATDVIWKFYSRPWFSRLWIIQEYALGGHTRGKESASTDKVMFCCGQARVEGRAVIGSRFTNNTERGNHKTFLKHRLLSINNLRLSIAHPQRVVNERNWLISLVLASRTSQSTDPRDRIYASIGLAEDLSQDLTTEFNYDHIIFNYAATTEDVYSSFVKAVVSTTKRLDILGLCNAEWSTIVSRTWTPDWTISGSGMLRPDMTHRDIPGHMVRCDVSPGTECIATFAPDLSTLTVRGFVWSGIKTLATVSSDDGLIPEVLIRKKLALLLELAKAMSESEQGQLRADLHASFCRTVAWHNHYKRREGVMPQSWVHAFDNWLFGQPHGHNPSHLEYGAVSTEEQQSAKSEFFDLVLASLERSDRLLITDDGNIGRMSRPADVGDLVCVILGCAVPIVLRPVGEHYEVIGDAYVDVIMHGEAMIELHQGNRTLRDFELN</sequence>
<evidence type="ECO:0000313" key="2">
    <source>
        <dbReference type="EMBL" id="KAL2065722.1"/>
    </source>
</evidence>
<accession>A0ABR4C712</accession>
<dbReference type="Pfam" id="PF26639">
    <property type="entry name" value="Het-6_barrel"/>
    <property type="match status" value="1"/>
</dbReference>
<evidence type="ECO:0000313" key="3">
    <source>
        <dbReference type="Proteomes" id="UP001595075"/>
    </source>
</evidence>
<gene>
    <name evidence="2" type="ORF">VTL71DRAFT_3392</name>
</gene>
<dbReference type="Pfam" id="PF06985">
    <property type="entry name" value="HET"/>
    <property type="match status" value="1"/>
</dbReference>
<dbReference type="PANTHER" id="PTHR24148">
    <property type="entry name" value="ANKYRIN REPEAT DOMAIN-CONTAINING PROTEIN 39 HOMOLOG-RELATED"/>
    <property type="match status" value="1"/>
</dbReference>
<organism evidence="2 3">
    <name type="scientific">Oculimacula yallundae</name>
    <dbReference type="NCBI Taxonomy" id="86028"/>
    <lineage>
        <taxon>Eukaryota</taxon>
        <taxon>Fungi</taxon>
        <taxon>Dikarya</taxon>
        <taxon>Ascomycota</taxon>
        <taxon>Pezizomycotina</taxon>
        <taxon>Leotiomycetes</taxon>
        <taxon>Helotiales</taxon>
        <taxon>Ploettnerulaceae</taxon>
        <taxon>Oculimacula</taxon>
    </lineage>
</organism>